<dbReference type="PANTHER" id="PTHR32182">
    <property type="entry name" value="DNA REPLICATION AND REPAIR PROTEIN RECF"/>
    <property type="match status" value="1"/>
</dbReference>
<sequence>MSKGNYSKLTKITIAGYKSIAYDFPQEIPIGDINILIGANGSGKSNLISFFRMLNYMMTGALQTYIGQSGSAENLLHFGSKKTPFINASLEFTNDKNVKDIYNMTLVKTVQDSFIFSEESIKYNGKIYNLNEGHKESFLFTGKAMNKATEIIGCLLSKCRIFQFHDTSVSSNIRTNSFLDNNKYLFGNGGNLASVLYLLKNKEVYEKYYRKIVYYIQNIFPQFDDFVLEPLPLNQNYIKLNWKQKSSLDYILGVDQLSDGIIRFMALAVLLLTPPELLPNIIVIDEPELGLHPRAIEALAAMVNDVSRYSQIILATHSERLLDCLDAKNVITADQDRLHNCSIYKRIDEEALHDWLEEYSLSQLWNKNILRGQP</sequence>
<dbReference type="GO" id="GO:0016887">
    <property type="term" value="F:ATP hydrolysis activity"/>
    <property type="evidence" value="ECO:0007669"/>
    <property type="project" value="InterPro"/>
</dbReference>
<evidence type="ECO:0000313" key="3">
    <source>
        <dbReference type="Proteomes" id="UP001056981"/>
    </source>
</evidence>
<dbReference type="PIRSF" id="PIRSF029347">
    <property type="entry name" value="RecF"/>
    <property type="match status" value="1"/>
</dbReference>
<dbReference type="AlphaFoldDB" id="A0A9Q9BDX1"/>
<dbReference type="RefSeq" id="WP_253716371.1">
    <property type="nucleotide sequence ID" value="NZ_CP051522.1"/>
</dbReference>
<protein>
    <submittedName>
        <fullName evidence="2">AAA family ATPase</fullName>
    </submittedName>
</protein>
<dbReference type="Gene3D" id="3.40.50.300">
    <property type="entry name" value="P-loop containing nucleotide triphosphate hydrolases"/>
    <property type="match status" value="1"/>
</dbReference>
<dbReference type="GO" id="GO:0005524">
    <property type="term" value="F:ATP binding"/>
    <property type="evidence" value="ECO:0007669"/>
    <property type="project" value="InterPro"/>
</dbReference>
<dbReference type="EMBL" id="CP051635">
    <property type="protein sequence ID" value="UTC99870.1"/>
    <property type="molecule type" value="Genomic_DNA"/>
</dbReference>
<feature type="domain" description="ATPase AAA-type core" evidence="1">
    <location>
        <begin position="33"/>
        <end position="323"/>
    </location>
</feature>
<reference evidence="2" key="1">
    <citation type="submission" date="2020-04" db="EMBL/GenBank/DDBJ databases">
        <title>Comparative genomics of oral phylogroup-2 Treponema strains.</title>
        <authorList>
            <person name="Zeng H."/>
            <person name="Chan Y.K."/>
            <person name="Watt R.M."/>
        </authorList>
    </citation>
    <scope>NUCLEOTIDE SEQUENCE</scope>
    <source>
        <strain evidence="2">OMZ 905</strain>
    </source>
</reference>
<dbReference type="GO" id="GO:0000731">
    <property type="term" value="P:DNA synthesis involved in DNA repair"/>
    <property type="evidence" value="ECO:0007669"/>
    <property type="project" value="TreeGrafter"/>
</dbReference>
<proteinExistence type="predicted"/>
<dbReference type="Proteomes" id="UP001056981">
    <property type="component" value="Chromosome"/>
</dbReference>
<organism evidence="2 3">
    <name type="scientific">Treponema denticola</name>
    <dbReference type="NCBI Taxonomy" id="158"/>
    <lineage>
        <taxon>Bacteria</taxon>
        <taxon>Pseudomonadati</taxon>
        <taxon>Spirochaetota</taxon>
        <taxon>Spirochaetia</taxon>
        <taxon>Spirochaetales</taxon>
        <taxon>Treponemataceae</taxon>
        <taxon>Treponema</taxon>
    </lineage>
</organism>
<evidence type="ECO:0000259" key="1">
    <source>
        <dbReference type="Pfam" id="PF13304"/>
    </source>
</evidence>
<evidence type="ECO:0000313" key="2">
    <source>
        <dbReference type="EMBL" id="UTC99870.1"/>
    </source>
</evidence>
<dbReference type="SUPFAM" id="SSF52540">
    <property type="entry name" value="P-loop containing nucleoside triphosphate hydrolases"/>
    <property type="match status" value="1"/>
</dbReference>
<dbReference type="Pfam" id="PF13304">
    <property type="entry name" value="AAA_21"/>
    <property type="match status" value="1"/>
</dbReference>
<name>A0A9Q9BDX1_TREDN</name>
<dbReference type="InterPro" id="IPR027417">
    <property type="entry name" value="P-loop_NTPase"/>
</dbReference>
<dbReference type="InterPro" id="IPR014555">
    <property type="entry name" value="RecF-like"/>
</dbReference>
<accession>A0A9Q9BDX1</accession>
<gene>
    <name evidence="2" type="ORF">E4N86_03790</name>
</gene>
<dbReference type="InterPro" id="IPR003959">
    <property type="entry name" value="ATPase_AAA_core"/>
</dbReference>
<dbReference type="GO" id="GO:0006302">
    <property type="term" value="P:double-strand break repair"/>
    <property type="evidence" value="ECO:0007669"/>
    <property type="project" value="TreeGrafter"/>
</dbReference>
<dbReference type="PANTHER" id="PTHR32182:SF22">
    <property type="entry name" value="ATP-DEPENDENT ENDONUCLEASE, OLD FAMILY-RELATED"/>
    <property type="match status" value="1"/>
</dbReference>